<evidence type="ECO:0000256" key="1">
    <source>
        <dbReference type="ARBA" id="ARBA00000185"/>
    </source>
</evidence>
<dbReference type="InterPro" id="IPR013758">
    <property type="entry name" value="Topo_IIA_A/C_ab"/>
</dbReference>
<feature type="active site" description="O-(5'-phospho-DNA)-tyrosine intermediate" evidence="6">
    <location>
        <position position="119"/>
    </location>
</feature>
<dbReference type="EMBL" id="JAKMAI010000001">
    <property type="protein sequence ID" value="MCM0158213.1"/>
    <property type="molecule type" value="Genomic_DNA"/>
</dbReference>
<dbReference type="Gene3D" id="1.10.268.10">
    <property type="entry name" value="Topoisomerase, domain 3"/>
    <property type="match status" value="1"/>
</dbReference>
<protein>
    <recommendedName>
        <fullName evidence="7">Topo IIA-type catalytic domain-containing protein</fullName>
    </recommendedName>
</protein>
<dbReference type="RefSeq" id="WP_250672579.1">
    <property type="nucleotide sequence ID" value="NZ_JAKMAI010000001.1"/>
</dbReference>
<dbReference type="PROSITE" id="PS52040">
    <property type="entry name" value="TOPO_IIA"/>
    <property type="match status" value="1"/>
</dbReference>
<keyword evidence="5 6" id="KW-0413">Isomerase</keyword>
<evidence type="ECO:0000256" key="3">
    <source>
        <dbReference type="ARBA" id="ARBA00023029"/>
    </source>
</evidence>
<keyword evidence="3 6" id="KW-0799">Topoisomerase</keyword>
<evidence type="ECO:0000259" key="7">
    <source>
        <dbReference type="PROSITE" id="PS52040"/>
    </source>
</evidence>
<sequence>MKNKYKNKFIENEIKSSYLNYAISVIVDRALPDIRDGLKPVHRRILYSMYLLNNLHNKKYKKSARIVGDVIGKYHPHGDIAVYDSIVRMAQNFSLRYPLIKGQGNFGSIDGDSAAAMRYTEIKMSKISEELLKDIDKNTVNFIKNYDNTEYIPEILPLKIPNVLINGSHGIAVGVATNIPPHNINEIMNACIKILDNKYITTEEIMNDIIGPDFPTGGIIKGKKNILEAYKNGKGKISLYSKIKIENNNIIILEIPYQVNKLKLIEKIIELIKNKEIIGISNINDESDKDGLRIVIEVKKEFSCYKILNNLYINTQLKINFGINMIAIKNNKPKLFTLKKILLSYINHRKNIILKKSNFLFKNNINKINKLISIIIAIYNIKYIINIITNSKTIEIVKKYFINKEFNIIHNYNNINNNIFINYLIKNNILINKNLIKLKDEQIDIILNLRLNKLINLEYEKILYKFIKNINENDKLYLILNNKKELINEIKNELIYIKNEYSDKRLTKIIDQDINIKKKI</sequence>
<dbReference type="PANTHER" id="PTHR43493:SF5">
    <property type="entry name" value="DNA GYRASE SUBUNIT A, CHLOROPLASTIC_MITOCHONDRIAL"/>
    <property type="match status" value="1"/>
</dbReference>
<keyword evidence="9" id="KW-1185">Reference proteome</keyword>
<dbReference type="Gene3D" id="3.30.1360.40">
    <property type="match status" value="1"/>
</dbReference>
<dbReference type="InterPro" id="IPR013757">
    <property type="entry name" value="Topo_IIA_A_a_sf"/>
</dbReference>
<dbReference type="Pfam" id="PF00521">
    <property type="entry name" value="DNA_topoisoIV"/>
    <property type="match status" value="1"/>
</dbReference>
<dbReference type="InterPro" id="IPR013760">
    <property type="entry name" value="Topo_IIA-like_dom_sf"/>
</dbReference>
<dbReference type="PANTHER" id="PTHR43493">
    <property type="entry name" value="DNA GYRASE/TOPOISOMERASE SUBUNIT A"/>
    <property type="match status" value="1"/>
</dbReference>
<reference evidence="8" key="1">
    <citation type="submission" date="2022-01" db="EMBL/GenBank/DDBJ databases">
        <title>Genome assemble of Metamasius hemipterus Nardonella endosymbiont.</title>
        <authorList>
            <person name="Palmieri L."/>
            <person name="Pavarini R."/>
            <person name="Sharma P."/>
        </authorList>
    </citation>
    <scope>NUCLEOTIDE SEQUENCE [LARGE SCALE GENOMIC DNA]</scope>
    <source>
        <strain evidence="8">NARMHE1</strain>
    </source>
</reference>
<feature type="domain" description="Topo IIA-type catalytic" evidence="7">
    <location>
        <begin position="31"/>
        <end position="520"/>
    </location>
</feature>
<comment type="catalytic activity">
    <reaction evidence="1 6">
        <text>ATP-dependent breakage, passage and rejoining of double-stranded DNA.</text>
        <dbReference type="EC" id="5.6.2.2"/>
    </reaction>
</comment>
<comment type="caution">
    <text evidence="8">The sequence shown here is derived from an EMBL/GenBank/DDBJ whole genome shotgun (WGS) entry which is preliminary data.</text>
</comment>
<dbReference type="InterPro" id="IPR050220">
    <property type="entry name" value="Type_II_DNA_Topoisomerases"/>
</dbReference>
<evidence type="ECO:0000313" key="9">
    <source>
        <dbReference type="Proteomes" id="UP001203831"/>
    </source>
</evidence>
<evidence type="ECO:0000313" key="8">
    <source>
        <dbReference type="EMBL" id="MCM0158213.1"/>
    </source>
</evidence>
<name>A0ABT0TW32_9GAMM</name>
<evidence type="ECO:0000256" key="6">
    <source>
        <dbReference type="PROSITE-ProRule" id="PRU01384"/>
    </source>
</evidence>
<evidence type="ECO:0000256" key="5">
    <source>
        <dbReference type="ARBA" id="ARBA00023235"/>
    </source>
</evidence>
<proteinExistence type="inferred from homology"/>
<dbReference type="Proteomes" id="UP001203831">
    <property type="component" value="Unassembled WGS sequence"/>
</dbReference>
<accession>A0ABT0TW32</accession>
<evidence type="ECO:0000256" key="4">
    <source>
        <dbReference type="ARBA" id="ARBA00023125"/>
    </source>
</evidence>
<comment type="similarity">
    <text evidence="2">Belongs to the type II topoisomerase GyrA/ParC subunit family.</text>
</comment>
<evidence type="ECO:0000256" key="2">
    <source>
        <dbReference type="ARBA" id="ARBA00008263"/>
    </source>
</evidence>
<organism evidence="8 9">
    <name type="scientific">endosymbiont of Metamasius hemipterus</name>
    <dbReference type="NCBI Taxonomy" id="204627"/>
    <lineage>
        <taxon>Bacteria</taxon>
        <taxon>Pseudomonadati</taxon>
        <taxon>Pseudomonadota</taxon>
        <taxon>Gammaproteobacteria</taxon>
        <taxon>Candidatus Nardonella</taxon>
    </lineage>
</organism>
<dbReference type="SUPFAM" id="SSF56719">
    <property type="entry name" value="Type II DNA topoisomerase"/>
    <property type="match status" value="1"/>
</dbReference>
<keyword evidence="4 6" id="KW-0238">DNA-binding</keyword>
<dbReference type="CDD" id="cd00187">
    <property type="entry name" value="TOP4c"/>
    <property type="match status" value="1"/>
</dbReference>
<dbReference type="InterPro" id="IPR002205">
    <property type="entry name" value="Topo_IIA_dom_A"/>
</dbReference>
<gene>
    <name evidence="8" type="ORF">L7J86_00020</name>
</gene>
<dbReference type="SMART" id="SM00434">
    <property type="entry name" value="TOP4c"/>
    <property type="match status" value="1"/>
</dbReference>
<dbReference type="Gene3D" id="3.90.199.10">
    <property type="entry name" value="Topoisomerase II, domain 5"/>
    <property type="match status" value="1"/>
</dbReference>